<dbReference type="GO" id="GO:0071339">
    <property type="term" value="C:MLL1 complex"/>
    <property type="evidence" value="ECO:0007669"/>
    <property type="project" value="TreeGrafter"/>
</dbReference>
<proteinExistence type="predicted"/>
<keyword evidence="3" id="KW-1185">Reference proteome</keyword>
<dbReference type="STRING" id="66420.A0A194PLQ0"/>
<accession>A0A194PLQ0</accession>
<evidence type="ECO:0000256" key="1">
    <source>
        <dbReference type="SAM" id="MobiDB-lite"/>
    </source>
</evidence>
<reference evidence="2 3" key="1">
    <citation type="journal article" date="2015" name="Nat. Commun.">
        <title>Outbred genome sequencing and CRISPR/Cas9 gene editing in butterflies.</title>
        <authorList>
            <person name="Li X."/>
            <person name="Fan D."/>
            <person name="Zhang W."/>
            <person name="Liu G."/>
            <person name="Zhang L."/>
            <person name="Zhao L."/>
            <person name="Fang X."/>
            <person name="Chen L."/>
            <person name="Dong Y."/>
            <person name="Chen Y."/>
            <person name="Ding Y."/>
            <person name="Zhao R."/>
            <person name="Feng M."/>
            <person name="Zhu Y."/>
            <person name="Feng Y."/>
            <person name="Jiang X."/>
            <person name="Zhu D."/>
            <person name="Xiang H."/>
            <person name="Feng X."/>
            <person name="Li S."/>
            <person name="Wang J."/>
            <person name="Zhang G."/>
            <person name="Kronforst M.R."/>
            <person name="Wang W."/>
        </authorList>
    </citation>
    <scope>NUCLEOTIDE SEQUENCE [LARGE SCALE GENOMIC DNA]</scope>
    <source>
        <strain evidence="2">Ya'a_city_454_Px</strain>
        <tissue evidence="2">Whole body</tissue>
    </source>
</reference>
<dbReference type="PANTHER" id="PTHR21397">
    <property type="entry name" value="CHROMATIN COMPLEXES SUBUNIT BAP18-RELATED"/>
    <property type="match status" value="1"/>
</dbReference>
<evidence type="ECO:0000313" key="2">
    <source>
        <dbReference type="EMBL" id="KPI94361.1"/>
    </source>
</evidence>
<gene>
    <name evidence="2" type="ORF">RR46_04429</name>
</gene>
<dbReference type="PANTHER" id="PTHR21397:SF2">
    <property type="entry name" value="CHROMATIN COMPLEXES SUBUNIT BAP18"/>
    <property type="match status" value="1"/>
</dbReference>
<evidence type="ECO:0000313" key="3">
    <source>
        <dbReference type="Proteomes" id="UP000053268"/>
    </source>
</evidence>
<name>A0A194PLQ0_PAPXU</name>
<sequence length="139" mass="15886">MALWWYSIGDRHQKVLSHIFWEAGAAFGKLSELTRDMHNLNDNQTRWNEEEVEMLRACVHRFAIDLHQLSLHIKSKTIEQIKRTLRKKAFEDAGIPLPETNAPSESEPEPASTASTEPSDFSSESERWTGSSEEEEASS</sequence>
<dbReference type="Proteomes" id="UP000053268">
    <property type="component" value="Unassembled WGS sequence"/>
</dbReference>
<organism evidence="2 3">
    <name type="scientific">Papilio xuthus</name>
    <name type="common">Asian swallowtail butterfly</name>
    <dbReference type="NCBI Taxonomy" id="66420"/>
    <lineage>
        <taxon>Eukaryota</taxon>
        <taxon>Metazoa</taxon>
        <taxon>Ecdysozoa</taxon>
        <taxon>Arthropoda</taxon>
        <taxon>Hexapoda</taxon>
        <taxon>Insecta</taxon>
        <taxon>Pterygota</taxon>
        <taxon>Neoptera</taxon>
        <taxon>Endopterygota</taxon>
        <taxon>Lepidoptera</taxon>
        <taxon>Glossata</taxon>
        <taxon>Ditrysia</taxon>
        <taxon>Papilionoidea</taxon>
        <taxon>Papilionidae</taxon>
        <taxon>Papilioninae</taxon>
        <taxon>Papilio</taxon>
    </lineage>
</organism>
<dbReference type="GO" id="GO:0016589">
    <property type="term" value="C:NURF complex"/>
    <property type="evidence" value="ECO:0007669"/>
    <property type="project" value="TreeGrafter"/>
</dbReference>
<protein>
    <submittedName>
        <fullName evidence="2">Chromatin complexes subunit BAP18</fullName>
    </submittedName>
</protein>
<dbReference type="EMBL" id="KQ459599">
    <property type="protein sequence ID" value="KPI94361.1"/>
    <property type="molecule type" value="Genomic_DNA"/>
</dbReference>
<feature type="region of interest" description="Disordered" evidence="1">
    <location>
        <begin position="89"/>
        <end position="139"/>
    </location>
</feature>
<dbReference type="AlphaFoldDB" id="A0A194PLQ0"/>
<feature type="compositionally biased region" description="Low complexity" evidence="1">
    <location>
        <begin position="98"/>
        <end position="119"/>
    </location>
</feature>